<dbReference type="Pfam" id="PF13242">
    <property type="entry name" value="Hydrolase_like"/>
    <property type="match status" value="1"/>
</dbReference>
<dbReference type="InterPro" id="IPR023214">
    <property type="entry name" value="HAD_sf"/>
</dbReference>
<feature type="binding site" evidence="9">
    <location>
        <position position="127"/>
    </location>
    <ligand>
        <name>substrate</name>
    </ligand>
</feature>
<feature type="site" description="Contributes to substrate recognition" evidence="10">
    <location>
        <position position="100"/>
    </location>
</feature>
<feature type="binding site" evidence="11">
    <location>
        <position position="97"/>
    </location>
    <ligand>
        <name>Zn(2+)</name>
        <dbReference type="ChEBI" id="CHEBI:29105"/>
    </ligand>
</feature>
<comment type="cofactor">
    <cofactor evidence="11">
        <name>Mg(2+)</name>
        <dbReference type="ChEBI" id="CHEBI:18420"/>
    </cofactor>
</comment>
<dbReference type="GO" id="GO:0016791">
    <property type="term" value="F:phosphatase activity"/>
    <property type="evidence" value="ECO:0007669"/>
    <property type="project" value="InterPro"/>
</dbReference>
<evidence type="ECO:0000313" key="12">
    <source>
        <dbReference type="EMBL" id="CRF41737.1"/>
    </source>
</evidence>
<dbReference type="Gene3D" id="3.40.50.1000">
    <property type="entry name" value="HAD superfamily/HAD-like"/>
    <property type="match status" value="1"/>
</dbReference>
<feature type="binding site" evidence="11">
    <location>
        <position position="9"/>
    </location>
    <ligand>
        <name>Mg(2+)</name>
        <dbReference type="ChEBI" id="CHEBI:18420"/>
    </ligand>
</feature>
<evidence type="ECO:0000313" key="15">
    <source>
        <dbReference type="Proteomes" id="UP000038622"/>
    </source>
</evidence>
<keyword evidence="3 11" id="KW-0479">Metal-binding</keyword>
<dbReference type="SUPFAM" id="SSF56784">
    <property type="entry name" value="HAD-like"/>
    <property type="match status" value="1"/>
</dbReference>
<feature type="binding site" evidence="11">
    <location>
        <position position="7"/>
    </location>
    <ligand>
        <name>Mg(2+)</name>
        <dbReference type="ChEBI" id="CHEBI:18420"/>
    </ligand>
</feature>
<evidence type="ECO:0000256" key="2">
    <source>
        <dbReference type="ARBA" id="ARBA00022490"/>
    </source>
</evidence>
<feature type="binding site" evidence="11">
    <location>
        <position position="89"/>
    </location>
    <ligand>
        <name>Zn(2+)</name>
        <dbReference type="ChEBI" id="CHEBI:29105"/>
    </ligand>
</feature>
<dbReference type="RefSeq" id="WP_053940752.1">
    <property type="nucleotide sequence ID" value="NZ_CDMH01000008.1"/>
</dbReference>
<feature type="binding site" evidence="9">
    <location>
        <begin position="7"/>
        <end position="9"/>
    </location>
    <ligand>
        <name>substrate</name>
    </ligand>
</feature>
<dbReference type="OrthoDB" id="9814110at2"/>
<evidence type="ECO:0000313" key="14">
    <source>
        <dbReference type="EMBL" id="CRF44451.1"/>
    </source>
</evidence>
<dbReference type="InterPro" id="IPR006549">
    <property type="entry name" value="HAD-SF_hydro_IIIA"/>
</dbReference>
<reference evidence="14" key="1">
    <citation type="submission" date="2014-12" db="EMBL/GenBank/DDBJ databases">
        <title>Whole genome sequences of four Staphylococcus schleiferi canine isolates.</title>
        <authorList>
            <person name="Misic A.M."/>
            <person name="Cain C."/>
            <person name="Morris D.O."/>
            <person name="Rankin S."/>
            <person name="Beiting D."/>
        </authorList>
    </citation>
    <scope>NUCLEOTIDE SEQUENCE</scope>
    <source>
        <strain evidence="12">ASB11</strain>
        <strain evidence="13">ASB13</strain>
        <strain evidence="14">ASB9</strain>
    </source>
</reference>
<keyword evidence="4 7" id="KW-0378">Hydrolase</keyword>
<feature type="binding site" evidence="11">
    <location>
        <position position="99"/>
    </location>
    <ligand>
        <name>Zn(2+)</name>
        <dbReference type="ChEBI" id="CHEBI:29105"/>
    </ligand>
</feature>
<evidence type="ECO:0000313" key="17">
    <source>
        <dbReference type="Proteomes" id="UP000045175"/>
    </source>
</evidence>
<dbReference type="NCBIfam" id="TIGR01656">
    <property type="entry name" value="Histidinol-ppas"/>
    <property type="match status" value="1"/>
</dbReference>
<dbReference type="GO" id="GO:0005975">
    <property type="term" value="P:carbohydrate metabolic process"/>
    <property type="evidence" value="ECO:0007669"/>
    <property type="project" value="InterPro"/>
</dbReference>
<feature type="binding site" evidence="11">
    <location>
        <position position="127"/>
    </location>
    <ligand>
        <name>Mg(2+)</name>
        <dbReference type="ChEBI" id="CHEBI:18420"/>
    </ligand>
</feature>
<keyword evidence="2 7" id="KW-0963">Cytoplasm</keyword>
<feature type="binding site" evidence="11">
    <location>
        <position position="91"/>
    </location>
    <ligand>
        <name>Zn(2+)</name>
        <dbReference type="ChEBI" id="CHEBI:29105"/>
    </ligand>
</feature>
<comment type="similarity">
    <text evidence="7">Belongs to the gmhB family.</text>
</comment>
<comment type="cofactor">
    <cofactor evidence="11">
        <name>Zn(2+)</name>
        <dbReference type="ChEBI" id="CHEBI:29105"/>
    </cofactor>
</comment>
<dbReference type="EMBL" id="CDML01000052">
    <property type="protein sequence ID" value="CRF41737.1"/>
    <property type="molecule type" value="Genomic_DNA"/>
</dbReference>
<reference evidence="16 17" key="2">
    <citation type="submission" date="2014-12" db="EMBL/GenBank/DDBJ databases">
        <authorList>
            <person name="Jaenicke S."/>
        </authorList>
    </citation>
    <scope>NUCLEOTIDE SEQUENCE [LARGE SCALE GENOMIC DNA]</scope>
</reference>
<dbReference type="EMBL" id="CDMH01000008">
    <property type="protein sequence ID" value="CRF42068.1"/>
    <property type="molecule type" value="Genomic_DNA"/>
</dbReference>
<dbReference type="NCBIfam" id="TIGR00213">
    <property type="entry name" value="GmhB_yaeD"/>
    <property type="match status" value="1"/>
</dbReference>
<evidence type="ECO:0000256" key="6">
    <source>
        <dbReference type="ARBA" id="ARBA00031828"/>
    </source>
</evidence>
<dbReference type="Proteomes" id="UP000045175">
    <property type="component" value="Unassembled WGS sequence"/>
</dbReference>
<keyword evidence="15" id="KW-1185">Reference proteome</keyword>
<reference evidence="15" key="3">
    <citation type="submission" date="2014-12" db="EMBL/GenBank/DDBJ databases">
        <authorList>
            <person name="Smet A."/>
        </authorList>
    </citation>
    <scope>NUCLEOTIDE SEQUENCE [LARGE SCALE GENOMIC DNA]</scope>
</reference>
<keyword evidence="11" id="KW-0460">Magnesium</keyword>
<evidence type="ECO:0000256" key="9">
    <source>
        <dbReference type="PIRSR" id="PIRSR004682-2"/>
    </source>
</evidence>
<evidence type="ECO:0000313" key="13">
    <source>
        <dbReference type="EMBL" id="CRF42068.1"/>
    </source>
</evidence>
<feature type="site" description="Stabilizes the phosphoryl group" evidence="10">
    <location>
        <position position="49"/>
    </location>
</feature>
<feature type="binding site" evidence="9">
    <location>
        <begin position="15"/>
        <end position="18"/>
    </location>
    <ligand>
        <name>substrate</name>
    </ligand>
</feature>
<dbReference type="AlphaFoldDB" id="A0A0K2XEE1"/>
<accession>A0A0K2XEE1</accession>
<feature type="binding site" evidence="11">
    <location>
        <position position="126"/>
    </location>
    <ligand>
        <name>Mg(2+)</name>
        <dbReference type="ChEBI" id="CHEBI:18420"/>
    </ligand>
</feature>
<dbReference type="NCBIfam" id="TIGR01662">
    <property type="entry name" value="HAD-SF-IIIA"/>
    <property type="match status" value="1"/>
</dbReference>
<keyword evidence="11" id="KW-0862">Zinc</keyword>
<proteinExistence type="inferred from homology"/>
<evidence type="ECO:0000256" key="10">
    <source>
        <dbReference type="PIRSR" id="PIRSR004682-3"/>
    </source>
</evidence>
<dbReference type="EC" id="3.1.3.-" evidence="7"/>
<dbReference type="CDD" id="cd07503">
    <property type="entry name" value="HAD_HisB-N"/>
    <property type="match status" value="1"/>
</dbReference>
<evidence type="ECO:0000256" key="1">
    <source>
        <dbReference type="ARBA" id="ARBA00004496"/>
    </source>
</evidence>
<name>A0A0K2XEE1_9HELI</name>
<dbReference type="InterPro" id="IPR006543">
    <property type="entry name" value="Histidinol-phos"/>
</dbReference>
<keyword evidence="5 7" id="KW-0119">Carbohydrate metabolism</keyword>
<sequence length="188" mass="20769">MKALFLDRDGVVNVDKGYVCAPKDFEFVPGIFTLLRGAKDLGYLLLLVTNQSGIGRGFYGLKDFENLNAYMQAKLQENLGFGLDKIYFCPHVPQENCACRKPKTGMLEQALQDYPINLAKSVLVGDKLSDVAFGLKGGIGTNLLFTQAMPKEALETPPIASISCLKQALDFLTPHIKDCHVHPKHPRE</sequence>
<evidence type="ECO:0000313" key="16">
    <source>
        <dbReference type="Proteomes" id="UP000041394"/>
    </source>
</evidence>
<feature type="site" description="Stabilizes the phosphoryl group" evidence="10">
    <location>
        <position position="101"/>
    </location>
</feature>
<gene>
    <name evidence="12" type="ORF">HAL011_15510</name>
    <name evidence="13" type="ORF">HAL013_02180</name>
    <name evidence="14" type="ORF">HAL09_10350</name>
</gene>
<evidence type="ECO:0000256" key="11">
    <source>
        <dbReference type="PIRSR" id="PIRSR004682-4"/>
    </source>
</evidence>
<dbReference type="GO" id="GO:0046872">
    <property type="term" value="F:metal ion binding"/>
    <property type="evidence" value="ECO:0007669"/>
    <property type="project" value="UniProtKB-KW"/>
</dbReference>
<evidence type="ECO:0000256" key="5">
    <source>
        <dbReference type="ARBA" id="ARBA00023277"/>
    </source>
</evidence>
<feature type="binding site" evidence="9">
    <location>
        <begin position="49"/>
        <end position="52"/>
    </location>
    <ligand>
        <name>substrate</name>
    </ligand>
</feature>
<comment type="subcellular location">
    <subcellularLocation>
        <location evidence="1 7">Cytoplasm</location>
    </subcellularLocation>
</comment>
<dbReference type="PIRSF" id="PIRSF004682">
    <property type="entry name" value="GmhB"/>
    <property type="match status" value="1"/>
</dbReference>
<dbReference type="EMBL" id="CDMN01000039">
    <property type="protein sequence ID" value="CRF44451.1"/>
    <property type="molecule type" value="Genomic_DNA"/>
</dbReference>
<dbReference type="STRING" id="1578720.HAL011_15510"/>
<organism evidence="14 16">
    <name type="scientific">Helicobacter ailurogastricus</name>
    <dbReference type="NCBI Taxonomy" id="1578720"/>
    <lineage>
        <taxon>Bacteria</taxon>
        <taxon>Pseudomonadati</taxon>
        <taxon>Campylobacterota</taxon>
        <taxon>Epsilonproteobacteria</taxon>
        <taxon>Campylobacterales</taxon>
        <taxon>Helicobacteraceae</taxon>
        <taxon>Helicobacter</taxon>
    </lineage>
</organism>
<dbReference type="InterPro" id="IPR036412">
    <property type="entry name" value="HAD-like_sf"/>
</dbReference>
<evidence type="ECO:0000256" key="7">
    <source>
        <dbReference type="PIRNR" id="PIRNR004682"/>
    </source>
</evidence>
<protein>
    <recommendedName>
        <fullName evidence="6 7">D,D-heptose 1,7-bisphosphate phosphatase</fullName>
        <ecNumber evidence="7">3.1.3.-</ecNumber>
    </recommendedName>
</protein>
<dbReference type="GO" id="GO:0005737">
    <property type="term" value="C:cytoplasm"/>
    <property type="evidence" value="ECO:0007669"/>
    <property type="project" value="UniProtKB-SubCell"/>
</dbReference>
<evidence type="ECO:0000256" key="8">
    <source>
        <dbReference type="PIRSR" id="PIRSR004682-1"/>
    </source>
</evidence>
<dbReference type="Proteomes" id="UP000041394">
    <property type="component" value="Unassembled WGS sequence"/>
</dbReference>
<evidence type="ECO:0000256" key="4">
    <source>
        <dbReference type="ARBA" id="ARBA00022801"/>
    </source>
</evidence>
<feature type="active site" description="Nucleophile" evidence="8">
    <location>
        <position position="7"/>
    </location>
</feature>
<dbReference type="Proteomes" id="UP000038622">
    <property type="component" value="Unassembled WGS sequence"/>
</dbReference>
<feature type="active site" description="Proton donor" evidence="8">
    <location>
        <position position="9"/>
    </location>
</feature>
<dbReference type="PANTHER" id="PTHR42891">
    <property type="entry name" value="D-GLYCERO-BETA-D-MANNO-HEPTOSE-1,7-BISPHOSPHATE 7-PHOSPHATASE"/>
    <property type="match status" value="1"/>
</dbReference>
<dbReference type="PANTHER" id="PTHR42891:SF1">
    <property type="entry name" value="D-GLYCERO-BETA-D-MANNO-HEPTOSE-1,7-BISPHOSPHATE 7-PHOSPHATASE"/>
    <property type="match status" value="1"/>
</dbReference>
<evidence type="ECO:0000256" key="3">
    <source>
        <dbReference type="ARBA" id="ARBA00022723"/>
    </source>
</evidence>
<dbReference type="InterPro" id="IPR004446">
    <property type="entry name" value="Heptose_bisP_phosphatase"/>
</dbReference>
<feature type="binding site" evidence="9">
    <location>
        <begin position="100"/>
        <end position="101"/>
    </location>
    <ligand>
        <name>substrate</name>
    </ligand>
</feature>